<dbReference type="AlphaFoldDB" id="A0A385SPN5"/>
<accession>A0A385SPN5</accession>
<name>A0A385SPN5_9BACT</name>
<sequence length="297" mass="34895">MMEYNADFKKFLKAEGIYRTNQEFWRSSIQGLSKIALKDWVKNEYGNGDEIRDGNPLFSAKIAVGKAIRIIQSSRDALKPVWASWNNTYSADNGELHELVVALQPYKETYLDSLQLVEQFVSGGYSELQDKLNLHYNGQTNRNRIKYLENFFERTGLQENSWNLSVSKFRKAEFDLNFFKKIMNVSQALLFYESKFGNKAVEREYQSVVNGLRKINKTITINAKYDLEYKWSKKEYLHLVHKYYPSPKTFISRYNKEVDALEVRVERFAKTLRNQAVAAAKKRKPIFYLPVPEEQLR</sequence>
<dbReference type="KEGG" id="chk:D4L85_17340"/>
<dbReference type="EMBL" id="CP032382">
    <property type="protein sequence ID" value="AYB32227.1"/>
    <property type="molecule type" value="Genomic_DNA"/>
</dbReference>
<organism evidence="1 2">
    <name type="scientific">Chryseolinea soli</name>
    <dbReference type="NCBI Taxonomy" id="2321403"/>
    <lineage>
        <taxon>Bacteria</taxon>
        <taxon>Pseudomonadati</taxon>
        <taxon>Bacteroidota</taxon>
        <taxon>Cytophagia</taxon>
        <taxon>Cytophagales</taxon>
        <taxon>Fulvivirgaceae</taxon>
        <taxon>Chryseolinea</taxon>
    </lineage>
</organism>
<reference evidence="2" key="1">
    <citation type="submission" date="2018-09" db="EMBL/GenBank/DDBJ databases">
        <title>Chryseolinea sp. KIS68-18 isolated from soil.</title>
        <authorList>
            <person name="Weon H.-Y."/>
            <person name="Kwon S.-W."/>
            <person name="Lee S.A."/>
        </authorList>
    </citation>
    <scope>NUCLEOTIDE SEQUENCE [LARGE SCALE GENOMIC DNA]</scope>
    <source>
        <strain evidence="2">KIS68-18</strain>
    </source>
</reference>
<dbReference type="OrthoDB" id="1496042at2"/>
<dbReference type="RefSeq" id="WP_119755486.1">
    <property type="nucleotide sequence ID" value="NZ_CP032382.1"/>
</dbReference>
<keyword evidence="2" id="KW-1185">Reference proteome</keyword>
<protein>
    <submittedName>
        <fullName evidence="1">Uncharacterized protein</fullName>
    </submittedName>
</protein>
<evidence type="ECO:0000313" key="2">
    <source>
        <dbReference type="Proteomes" id="UP000266183"/>
    </source>
</evidence>
<proteinExistence type="predicted"/>
<dbReference type="Proteomes" id="UP000266183">
    <property type="component" value="Chromosome"/>
</dbReference>
<evidence type="ECO:0000313" key="1">
    <source>
        <dbReference type="EMBL" id="AYB32227.1"/>
    </source>
</evidence>
<gene>
    <name evidence="1" type="ORF">D4L85_17340</name>
</gene>